<dbReference type="InterPro" id="IPR007396">
    <property type="entry name" value="TR_PAI2-type"/>
</dbReference>
<reference evidence="1 2" key="1">
    <citation type="submission" date="2021-08" db="EMBL/GenBank/DDBJ databases">
        <authorList>
            <person name="Peeters C."/>
        </authorList>
    </citation>
    <scope>NUCLEOTIDE SEQUENCE [LARGE SCALE GENOMIC DNA]</scope>
    <source>
        <strain evidence="1 2">LMG 21510</strain>
    </source>
</reference>
<evidence type="ECO:0000313" key="2">
    <source>
        <dbReference type="Proteomes" id="UP000721236"/>
    </source>
</evidence>
<gene>
    <name evidence="1" type="primary">paiB_1</name>
    <name evidence="1" type="ORF">LMG21510_01086</name>
</gene>
<dbReference type="PANTHER" id="PTHR35802:SF1">
    <property type="entry name" value="PROTEASE SYNTHASE AND SPORULATION PROTEIN PAI 2"/>
    <property type="match status" value="1"/>
</dbReference>
<keyword evidence="1" id="KW-0645">Protease</keyword>
<sequence>MYLPQAFREDRLDVQHGLIRAHPLGWLVSAGPGGLMANPVPFMLYPGEGERGTLRAHLARANAQLEELRQAGECMVIFQGPHAYVSPSWYPSKQESGKVVPTWNYATVHAWGTPRVVDGEDGPAWLRRQIADLTAMQEAPRPAPWAVEDAPEDYLAAMIRGIVGVEIPIARIEGKWKVSQNRPEPDRLGVVEGLRAEGPTAEPMAALVAAKGPVPG</sequence>
<proteinExistence type="predicted"/>
<dbReference type="EMBL" id="CAJZAH010000001">
    <property type="protein sequence ID" value="CAG9168469.1"/>
    <property type="molecule type" value="Genomic_DNA"/>
</dbReference>
<keyword evidence="2" id="KW-1185">Reference proteome</keyword>
<name>A0ABN7Y513_9BURK</name>
<dbReference type="GO" id="GO:0006508">
    <property type="term" value="P:proteolysis"/>
    <property type="evidence" value="ECO:0007669"/>
    <property type="project" value="UniProtKB-KW"/>
</dbReference>
<dbReference type="PIRSF" id="PIRSF010372">
    <property type="entry name" value="PaiB"/>
    <property type="match status" value="1"/>
</dbReference>
<dbReference type="InterPro" id="IPR012349">
    <property type="entry name" value="Split_barrel_FMN-bd"/>
</dbReference>
<keyword evidence="1" id="KW-0378">Hydrolase</keyword>
<dbReference type="RefSeq" id="WP_224040153.1">
    <property type="nucleotide sequence ID" value="NZ_CAJZAH010000001.1"/>
</dbReference>
<evidence type="ECO:0000313" key="1">
    <source>
        <dbReference type="EMBL" id="CAG9168469.1"/>
    </source>
</evidence>
<accession>A0ABN7Y513</accession>
<dbReference type="Proteomes" id="UP000721236">
    <property type="component" value="Unassembled WGS sequence"/>
</dbReference>
<dbReference type="Pfam" id="PF04299">
    <property type="entry name" value="FMN_bind_2"/>
    <property type="match status" value="1"/>
</dbReference>
<comment type="caution">
    <text evidence="1">The sequence shown here is derived from an EMBL/GenBank/DDBJ whole genome shotgun (WGS) entry which is preliminary data.</text>
</comment>
<dbReference type="SUPFAM" id="SSF50475">
    <property type="entry name" value="FMN-binding split barrel"/>
    <property type="match status" value="1"/>
</dbReference>
<protein>
    <submittedName>
        <fullName evidence="1">Protease synthase and sporulation protein PAI 2</fullName>
    </submittedName>
</protein>
<dbReference type="Gene3D" id="2.30.110.10">
    <property type="entry name" value="Electron Transport, Fmn-binding Protein, Chain A"/>
    <property type="match status" value="1"/>
</dbReference>
<dbReference type="GO" id="GO:0008233">
    <property type="term" value="F:peptidase activity"/>
    <property type="evidence" value="ECO:0007669"/>
    <property type="project" value="UniProtKB-KW"/>
</dbReference>
<organism evidence="1 2">
    <name type="scientific">Cupriavidus respiraculi</name>
    <dbReference type="NCBI Taxonomy" id="195930"/>
    <lineage>
        <taxon>Bacteria</taxon>
        <taxon>Pseudomonadati</taxon>
        <taxon>Pseudomonadota</taxon>
        <taxon>Betaproteobacteria</taxon>
        <taxon>Burkholderiales</taxon>
        <taxon>Burkholderiaceae</taxon>
        <taxon>Cupriavidus</taxon>
    </lineage>
</organism>
<dbReference type="PANTHER" id="PTHR35802">
    <property type="entry name" value="PROTEASE SYNTHASE AND SPORULATION PROTEIN PAI 2"/>
    <property type="match status" value="1"/>
</dbReference>